<dbReference type="KEGG" id="eus:EUTSA_v10022858mg"/>
<evidence type="ECO:0000313" key="2">
    <source>
        <dbReference type="Proteomes" id="UP000030689"/>
    </source>
</evidence>
<dbReference type="EMBL" id="KI517392">
    <property type="protein sequence ID" value="ESQ51042.1"/>
    <property type="molecule type" value="Genomic_DNA"/>
</dbReference>
<dbReference type="Proteomes" id="UP000030689">
    <property type="component" value="Unassembled WGS sequence"/>
</dbReference>
<evidence type="ECO:0000313" key="1">
    <source>
        <dbReference type="EMBL" id="ESQ51042.1"/>
    </source>
</evidence>
<protein>
    <submittedName>
        <fullName evidence="1">Uncharacterized protein</fullName>
    </submittedName>
</protein>
<dbReference type="Gramene" id="ESQ51042">
    <property type="protein sequence ID" value="ESQ51042"/>
    <property type="gene ID" value="EUTSA_v10022858mg"/>
</dbReference>
<proteinExistence type="predicted"/>
<dbReference type="AlphaFoldDB" id="V4M7R2"/>
<sequence>MMLFSPPTLFVQHFFPQKQLSHPCKQDISSATLCFQFDQRHFLHHLEYMIWEETKGGDKFTNDSAYQGLSNNMIHRLKTLGRIDSPKFDDDPRIPPHTHNPLKMMRFVGNTVAKSFRRGMQYRGYSSGGLLTTGKKSVVHKKNKIVEYCFVGASGGVGYVFGVLTLSPVEAKVQDMEERIIRDKESQDYLIAAFKRYNN</sequence>
<name>V4M7R2_EUTSA</name>
<accession>V4M7R2</accession>
<reference evidence="1 2" key="1">
    <citation type="journal article" date="2013" name="Front. Plant Sci.">
        <title>The Reference Genome of the Halophytic Plant Eutrema salsugineum.</title>
        <authorList>
            <person name="Yang R."/>
            <person name="Jarvis D.E."/>
            <person name="Chen H."/>
            <person name="Beilstein M.A."/>
            <person name="Grimwood J."/>
            <person name="Jenkins J."/>
            <person name="Shu S."/>
            <person name="Prochnik S."/>
            <person name="Xin M."/>
            <person name="Ma C."/>
            <person name="Schmutz J."/>
            <person name="Wing R.A."/>
            <person name="Mitchell-Olds T."/>
            <person name="Schumaker K.S."/>
            <person name="Wang X."/>
        </authorList>
    </citation>
    <scope>NUCLEOTIDE SEQUENCE [LARGE SCALE GENOMIC DNA]</scope>
</reference>
<gene>
    <name evidence="1" type="ORF">EUTSA_v10022858mg</name>
</gene>
<keyword evidence="2" id="KW-1185">Reference proteome</keyword>
<organism evidence="1 2">
    <name type="scientific">Eutrema salsugineum</name>
    <name type="common">Saltwater cress</name>
    <name type="synonym">Sisymbrium salsugineum</name>
    <dbReference type="NCBI Taxonomy" id="72664"/>
    <lineage>
        <taxon>Eukaryota</taxon>
        <taxon>Viridiplantae</taxon>
        <taxon>Streptophyta</taxon>
        <taxon>Embryophyta</taxon>
        <taxon>Tracheophyta</taxon>
        <taxon>Spermatophyta</taxon>
        <taxon>Magnoliopsida</taxon>
        <taxon>eudicotyledons</taxon>
        <taxon>Gunneridae</taxon>
        <taxon>Pentapetalae</taxon>
        <taxon>rosids</taxon>
        <taxon>malvids</taxon>
        <taxon>Brassicales</taxon>
        <taxon>Brassicaceae</taxon>
        <taxon>Eutremeae</taxon>
        <taxon>Eutrema</taxon>
    </lineage>
</organism>